<accession>A0AAN6IQT0</accession>
<comment type="caution">
    <text evidence="1">The sequence shown here is derived from an EMBL/GenBank/DDBJ whole genome shotgun (WGS) entry which is preliminary data.</text>
</comment>
<dbReference type="AlphaFoldDB" id="A0AAN6IQT0"/>
<gene>
    <name evidence="1" type="ORF">HRR80_008950</name>
</gene>
<sequence length="101" mass="11063">MAIRTEIRIGTVCLQDKPVADGGMVSVTLMDYAVRRRVFLDSGKPVCCPCLGIINSPFSMPGIHGSTSAPEDHHRLVLLSLLRSSNTMRYDNSKDPDAVIF</sequence>
<protein>
    <submittedName>
        <fullName evidence="1">Uncharacterized protein</fullName>
    </submittedName>
</protein>
<organism evidence="1 2">
    <name type="scientific">Exophiala dermatitidis</name>
    <name type="common">Black yeast-like fungus</name>
    <name type="synonym">Wangiella dermatitidis</name>
    <dbReference type="NCBI Taxonomy" id="5970"/>
    <lineage>
        <taxon>Eukaryota</taxon>
        <taxon>Fungi</taxon>
        <taxon>Dikarya</taxon>
        <taxon>Ascomycota</taxon>
        <taxon>Pezizomycotina</taxon>
        <taxon>Eurotiomycetes</taxon>
        <taxon>Chaetothyriomycetidae</taxon>
        <taxon>Chaetothyriales</taxon>
        <taxon>Herpotrichiellaceae</taxon>
        <taxon>Exophiala</taxon>
    </lineage>
</organism>
<name>A0AAN6IQT0_EXODE</name>
<dbReference type="EMBL" id="JAJGCB010000029">
    <property type="protein sequence ID" value="KAJ8987013.1"/>
    <property type="molecule type" value="Genomic_DNA"/>
</dbReference>
<evidence type="ECO:0000313" key="2">
    <source>
        <dbReference type="Proteomes" id="UP001161757"/>
    </source>
</evidence>
<dbReference type="Proteomes" id="UP001161757">
    <property type="component" value="Unassembled WGS sequence"/>
</dbReference>
<evidence type="ECO:0000313" key="1">
    <source>
        <dbReference type="EMBL" id="KAJ8987013.1"/>
    </source>
</evidence>
<reference evidence="1" key="1">
    <citation type="submission" date="2023-01" db="EMBL/GenBank/DDBJ databases">
        <title>Exophiala dermititidis isolated from Cystic Fibrosis Patient.</title>
        <authorList>
            <person name="Kurbessoian T."/>
            <person name="Crocker A."/>
            <person name="Murante D."/>
            <person name="Hogan D.A."/>
            <person name="Stajich J.E."/>
        </authorList>
    </citation>
    <scope>NUCLEOTIDE SEQUENCE</scope>
    <source>
        <strain evidence="1">Ex8</strain>
    </source>
</reference>
<proteinExistence type="predicted"/>